<dbReference type="SUPFAM" id="SSF51735">
    <property type="entry name" value="NAD(P)-binding Rossmann-fold domains"/>
    <property type="match status" value="1"/>
</dbReference>
<dbReference type="InterPro" id="IPR051783">
    <property type="entry name" value="NAD(P)-dependent_oxidoreduct"/>
</dbReference>
<organism evidence="3 4">
    <name type="scientific">Lophiotrema nucula</name>
    <dbReference type="NCBI Taxonomy" id="690887"/>
    <lineage>
        <taxon>Eukaryota</taxon>
        <taxon>Fungi</taxon>
        <taxon>Dikarya</taxon>
        <taxon>Ascomycota</taxon>
        <taxon>Pezizomycotina</taxon>
        <taxon>Dothideomycetes</taxon>
        <taxon>Pleosporomycetidae</taxon>
        <taxon>Pleosporales</taxon>
        <taxon>Lophiotremataceae</taxon>
        <taxon>Lophiotrema</taxon>
    </lineage>
</organism>
<dbReference type="EMBL" id="ML977315">
    <property type="protein sequence ID" value="KAF2119376.1"/>
    <property type="molecule type" value="Genomic_DNA"/>
</dbReference>
<dbReference type="InterPro" id="IPR036291">
    <property type="entry name" value="NAD(P)-bd_dom_sf"/>
</dbReference>
<dbReference type="InterPro" id="IPR001509">
    <property type="entry name" value="Epimerase_deHydtase"/>
</dbReference>
<dbReference type="Pfam" id="PF13460">
    <property type="entry name" value="NAD_binding_10"/>
    <property type="match status" value="1"/>
</dbReference>
<evidence type="ECO:0000259" key="2">
    <source>
        <dbReference type="Pfam" id="PF13460"/>
    </source>
</evidence>
<dbReference type="AlphaFoldDB" id="A0A6A5ZJS6"/>
<feature type="domain" description="NAD(P)-binding" evidence="2">
    <location>
        <begin position="9"/>
        <end position="91"/>
    </location>
</feature>
<evidence type="ECO:0000313" key="4">
    <source>
        <dbReference type="Proteomes" id="UP000799770"/>
    </source>
</evidence>
<reference evidence="3" key="1">
    <citation type="journal article" date="2020" name="Stud. Mycol.">
        <title>101 Dothideomycetes genomes: a test case for predicting lifestyles and emergence of pathogens.</title>
        <authorList>
            <person name="Haridas S."/>
            <person name="Albert R."/>
            <person name="Binder M."/>
            <person name="Bloem J."/>
            <person name="Labutti K."/>
            <person name="Salamov A."/>
            <person name="Andreopoulos B."/>
            <person name="Baker S."/>
            <person name="Barry K."/>
            <person name="Bills G."/>
            <person name="Bluhm B."/>
            <person name="Cannon C."/>
            <person name="Castanera R."/>
            <person name="Culley D."/>
            <person name="Daum C."/>
            <person name="Ezra D."/>
            <person name="Gonzalez J."/>
            <person name="Henrissat B."/>
            <person name="Kuo A."/>
            <person name="Liang C."/>
            <person name="Lipzen A."/>
            <person name="Lutzoni F."/>
            <person name="Magnuson J."/>
            <person name="Mondo S."/>
            <person name="Nolan M."/>
            <person name="Ohm R."/>
            <person name="Pangilinan J."/>
            <person name="Park H.-J."/>
            <person name="Ramirez L."/>
            <person name="Alfaro M."/>
            <person name="Sun H."/>
            <person name="Tritt A."/>
            <person name="Yoshinaga Y."/>
            <person name="Zwiers L.-H."/>
            <person name="Turgeon B."/>
            <person name="Goodwin S."/>
            <person name="Spatafora J."/>
            <person name="Crous P."/>
            <person name="Grigoriev I."/>
        </authorList>
    </citation>
    <scope>NUCLEOTIDE SEQUENCE</scope>
    <source>
        <strain evidence="3">CBS 627.86</strain>
    </source>
</reference>
<evidence type="ECO:0000313" key="3">
    <source>
        <dbReference type="EMBL" id="KAF2119376.1"/>
    </source>
</evidence>
<keyword evidence="4" id="KW-1185">Reference proteome</keyword>
<feature type="domain" description="NAD-dependent epimerase/dehydratase" evidence="1">
    <location>
        <begin position="154"/>
        <end position="234"/>
    </location>
</feature>
<protein>
    <submittedName>
        <fullName evidence="3">NAD(P)-binding protein</fullName>
    </submittedName>
</protein>
<dbReference type="GO" id="GO:0004029">
    <property type="term" value="F:aldehyde dehydrogenase (NAD+) activity"/>
    <property type="evidence" value="ECO:0007669"/>
    <property type="project" value="TreeGrafter"/>
</dbReference>
<accession>A0A6A5ZJS6</accession>
<dbReference type="OrthoDB" id="2130169at2759"/>
<dbReference type="InterPro" id="IPR016040">
    <property type="entry name" value="NAD(P)-bd_dom"/>
</dbReference>
<dbReference type="Gene3D" id="3.40.50.720">
    <property type="entry name" value="NAD(P)-binding Rossmann-like Domain"/>
    <property type="match status" value="1"/>
</dbReference>
<dbReference type="GO" id="GO:0005737">
    <property type="term" value="C:cytoplasm"/>
    <property type="evidence" value="ECO:0007669"/>
    <property type="project" value="TreeGrafter"/>
</dbReference>
<sequence length="340" mass="37253">MAPKLFITGGTGYIGGSVLDTIAKAHPDYEITALLRNEPQAFKSTYPKVKVVKGDYGSAEILSSEAAKADVVVHNGDSDHEPSLKAIIDGLLKRSNPGFLIHLSGTGIVSDYKDETYLGKQNPKVWSDVNDHGEIVSLPDEAPHRNTEKILNDTVAQHNDKINIAIMCPPDIYGKGRGLTKTWSAFVPILVKQAKELGGRVFYYGEGKNTRSWVHIDDLMALYLKLVEAAASGGDKAEWGKNGYYFASTQEHDQLSVITVAARVLQKAGVIETEEPIKVSLSQLDTMFVTDKYPGLSRYLFASNSRTVPDRARKLFGYEGKAPGLLDTLEQDILDALKRA</sequence>
<dbReference type="Proteomes" id="UP000799770">
    <property type="component" value="Unassembled WGS sequence"/>
</dbReference>
<dbReference type="PANTHER" id="PTHR48079">
    <property type="entry name" value="PROTEIN YEEZ"/>
    <property type="match status" value="1"/>
</dbReference>
<dbReference type="Pfam" id="PF01370">
    <property type="entry name" value="Epimerase"/>
    <property type="match status" value="1"/>
</dbReference>
<dbReference type="PANTHER" id="PTHR48079:SF6">
    <property type="entry name" value="NAD(P)-BINDING DOMAIN-CONTAINING PROTEIN-RELATED"/>
    <property type="match status" value="1"/>
</dbReference>
<name>A0A6A5ZJS6_9PLEO</name>
<gene>
    <name evidence="3" type="ORF">BDV96DRAFT_344162</name>
</gene>
<proteinExistence type="predicted"/>
<evidence type="ECO:0000259" key="1">
    <source>
        <dbReference type="Pfam" id="PF01370"/>
    </source>
</evidence>